<dbReference type="RefSeq" id="WP_007261561.1">
    <property type="nucleotide sequence ID" value="NZ_AOHZ01000108.1"/>
</dbReference>
<dbReference type="OrthoDB" id="186835at2157"/>
<protein>
    <recommendedName>
        <fullName evidence="1">DUF4097 domain-containing protein</fullName>
    </recommendedName>
</protein>
<dbReference type="InterPro" id="IPR025164">
    <property type="entry name" value="Toastrack_DUF4097"/>
</dbReference>
<evidence type="ECO:0000313" key="2">
    <source>
        <dbReference type="EMBL" id="ELY48816.1"/>
    </source>
</evidence>
<evidence type="ECO:0000259" key="1">
    <source>
        <dbReference type="Pfam" id="PF13349"/>
    </source>
</evidence>
<dbReference type="Proteomes" id="UP000011602">
    <property type="component" value="Unassembled WGS sequence"/>
</dbReference>
<dbReference type="PATRIC" id="fig|1227499.3.peg.4429"/>
<feature type="domain" description="DUF4097" evidence="1">
    <location>
        <begin position="146"/>
        <end position="272"/>
    </location>
</feature>
<dbReference type="PROSITE" id="PS51257">
    <property type="entry name" value="PROKAR_LIPOPROTEIN"/>
    <property type="match status" value="1"/>
</dbReference>
<dbReference type="EMBL" id="AOHZ01000108">
    <property type="protein sequence ID" value="ELY48816.1"/>
    <property type="molecule type" value="Genomic_DNA"/>
</dbReference>
<gene>
    <name evidence="2" type="ORF">C493_21576</name>
</gene>
<comment type="caution">
    <text evidence="2">The sequence shown here is derived from an EMBL/GenBank/DDBJ whole genome shotgun (WGS) entry which is preliminary data.</text>
</comment>
<dbReference type="Pfam" id="PF13349">
    <property type="entry name" value="DUF4097"/>
    <property type="match status" value="1"/>
</dbReference>
<dbReference type="eggNOG" id="arCOG03825">
    <property type="taxonomic scope" value="Archaea"/>
</dbReference>
<name>L9WHU3_9EURY</name>
<dbReference type="AlphaFoldDB" id="L9WHU3"/>
<evidence type="ECO:0000313" key="3">
    <source>
        <dbReference type="Proteomes" id="UP000011602"/>
    </source>
</evidence>
<keyword evidence="3" id="KW-1185">Reference proteome</keyword>
<dbReference type="STRING" id="1227499.C493_21576"/>
<accession>L9WHU3</accession>
<proteinExistence type="predicted"/>
<sequence>MTHTPSRRATLVGGALVAVCGLSGCLSGSRDVERTVTESHATDAVTGVAVETEHGDVEVVPTDDGEIDVTGQKAALTRDDLETIGLETMLEDGVLVVAVDRDDSRTLFGLRPPPVVDLAVSVPDGLPLERVRTVAGAVDVTGVEGDVSATAEAGDVTLRDVGGTVSATTDTGALTVLEPESIDRLETQTGDVTASLPGLDGDATIETTTGAVDLRLPDQLDLSLEMTTETGTLSVTDVDDLPELAGDSLIEADVGDGTHRLEITTETGDVRVSGRD</sequence>
<reference evidence="2 3" key="1">
    <citation type="journal article" date="2014" name="PLoS Genet.">
        <title>Phylogenetically driven sequencing of extremely halophilic archaea reveals strategies for static and dynamic osmo-response.</title>
        <authorList>
            <person name="Becker E.A."/>
            <person name="Seitzer P.M."/>
            <person name="Tritt A."/>
            <person name="Larsen D."/>
            <person name="Krusor M."/>
            <person name="Yao A.I."/>
            <person name="Wu D."/>
            <person name="Madern D."/>
            <person name="Eisen J.A."/>
            <person name="Darling A.E."/>
            <person name="Facciotti M.T."/>
        </authorList>
    </citation>
    <scope>NUCLEOTIDE SEQUENCE [LARGE SCALE GENOMIC DNA]</scope>
    <source>
        <strain evidence="2 3">JCM 12255</strain>
    </source>
</reference>
<organism evidence="2 3">
    <name type="scientific">Natronolimnohabitans innermongolicus JCM 12255</name>
    <dbReference type="NCBI Taxonomy" id="1227499"/>
    <lineage>
        <taxon>Archaea</taxon>
        <taxon>Methanobacteriati</taxon>
        <taxon>Methanobacteriota</taxon>
        <taxon>Stenosarchaea group</taxon>
        <taxon>Halobacteria</taxon>
        <taxon>Halobacteriales</taxon>
        <taxon>Natrialbaceae</taxon>
        <taxon>Natronolimnohabitans</taxon>
    </lineage>
</organism>